<evidence type="ECO:0000259" key="2">
    <source>
        <dbReference type="Pfam" id="PF02272"/>
    </source>
</evidence>
<evidence type="ECO:0000313" key="3">
    <source>
        <dbReference type="EMBL" id="MBL4934891.1"/>
    </source>
</evidence>
<organism evidence="3 4">
    <name type="scientific">Clostridium rhizosphaerae</name>
    <dbReference type="NCBI Taxonomy" id="2803861"/>
    <lineage>
        <taxon>Bacteria</taxon>
        <taxon>Bacillati</taxon>
        <taxon>Bacillota</taxon>
        <taxon>Clostridia</taxon>
        <taxon>Eubacteriales</taxon>
        <taxon>Clostridiaceae</taxon>
        <taxon>Clostridium</taxon>
    </lineage>
</organism>
<dbReference type="Gene3D" id="3.90.1640.10">
    <property type="entry name" value="inorganic pyrophosphatase (n-terminal core)"/>
    <property type="match status" value="1"/>
</dbReference>
<dbReference type="Proteomes" id="UP000632377">
    <property type="component" value="Unassembled WGS sequence"/>
</dbReference>
<dbReference type="Gene3D" id="3.10.310.30">
    <property type="match status" value="1"/>
</dbReference>
<proteinExistence type="predicted"/>
<evidence type="ECO:0000313" key="4">
    <source>
        <dbReference type="Proteomes" id="UP000632377"/>
    </source>
</evidence>
<name>A0ABS1T6B7_9CLOT</name>
<dbReference type="PANTHER" id="PTHR47618:SF1">
    <property type="entry name" value="BIFUNCTIONAL OLIGORIBONUCLEASE AND PAP PHOSPHATASE NRNA"/>
    <property type="match status" value="1"/>
</dbReference>
<dbReference type="Pfam" id="PF01368">
    <property type="entry name" value="DHH"/>
    <property type="match status" value="1"/>
</dbReference>
<keyword evidence="4" id="KW-1185">Reference proteome</keyword>
<evidence type="ECO:0000259" key="1">
    <source>
        <dbReference type="Pfam" id="PF01368"/>
    </source>
</evidence>
<feature type="domain" description="DDH" evidence="1">
    <location>
        <begin position="18"/>
        <end position="159"/>
    </location>
</feature>
<reference evidence="3 4" key="1">
    <citation type="submission" date="2021-01" db="EMBL/GenBank/DDBJ databases">
        <title>Genome public.</title>
        <authorList>
            <person name="Liu C."/>
            <person name="Sun Q."/>
        </authorList>
    </citation>
    <scope>NUCLEOTIDE SEQUENCE [LARGE SCALE GENOMIC DNA]</scope>
    <source>
        <strain evidence="3 4">YIM B02515</strain>
    </source>
</reference>
<dbReference type="SUPFAM" id="SSF64182">
    <property type="entry name" value="DHH phosphoesterases"/>
    <property type="match status" value="1"/>
</dbReference>
<dbReference type="EMBL" id="JAESWC010000002">
    <property type="protein sequence ID" value="MBL4934891.1"/>
    <property type="molecule type" value="Genomic_DNA"/>
</dbReference>
<dbReference type="Pfam" id="PF02272">
    <property type="entry name" value="DHHA1"/>
    <property type="match status" value="1"/>
</dbReference>
<dbReference type="RefSeq" id="WP_202747530.1">
    <property type="nucleotide sequence ID" value="NZ_JAESWC010000002.1"/>
</dbReference>
<comment type="caution">
    <text evidence="3">The sequence shown here is derived from an EMBL/GenBank/DDBJ whole genome shotgun (WGS) entry which is preliminary data.</text>
</comment>
<dbReference type="PANTHER" id="PTHR47618">
    <property type="entry name" value="BIFUNCTIONAL OLIGORIBONUCLEASE AND PAP PHOSPHATASE NRNA"/>
    <property type="match status" value="1"/>
</dbReference>
<dbReference type="InterPro" id="IPR051319">
    <property type="entry name" value="Oligoribo/pAp-PDE_c-di-AMP_PDE"/>
</dbReference>
<dbReference type="InterPro" id="IPR003156">
    <property type="entry name" value="DHHA1_dom"/>
</dbReference>
<dbReference type="InterPro" id="IPR038763">
    <property type="entry name" value="DHH_sf"/>
</dbReference>
<dbReference type="InterPro" id="IPR001667">
    <property type="entry name" value="DDH_dom"/>
</dbReference>
<protein>
    <submittedName>
        <fullName evidence="3">Bifunctional oligoribonuclease/PAP phosphatase NrnA</fullName>
    </submittedName>
</protein>
<gene>
    <name evidence="3" type="ORF">JK636_03865</name>
</gene>
<feature type="domain" description="DHHA1" evidence="2">
    <location>
        <begin position="238"/>
        <end position="319"/>
    </location>
</feature>
<accession>A0ABS1T6B7</accession>
<sequence>MLSMINKVVEVLKKSTSVGITFHVSPDGDSLGSALALMLVLKKLGKEAYIVSSDKIPETYSFLPYLNSIMNEFRISENSLDSIVVLDCGNYERISAKIDFDKKEYTLVNIDHHISNDFYGDINFIDTKASSVGELIFEIMKLLQVELDVDIATCIYTSILSDTGGFKHSNTTSRTHSIVSELLISGVKFSDIHRLIFENKKFNHIKLMGKVIDSSYLAFSNQVCVMKFTKKMLENLNIELTDTSYLVDLGMNIDSVEAAVLIKECDECVKVSLRSKSFLDVRKIAESFGGGGHIRAAGATLKIGVKEAEDVILKVIEKELI</sequence>